<dbReference type="OrthoDB" id="9813056at2"/>
<feature type="domain" description="HTH lysR-type" evidence="5">
    <location>
        <begin position="1"/>
        <end position="61"/>
    </location>
</feature>
<sequence>MSDADLRDLDAFAAVARHRNFRRAAVELRVSVSTLSQRLSDLEARLGVRLLNRTTRSVAPTEAGERLVARVGPALRELYDAVGDIRSFSDRPSGRLRINAPAPAIDHVLAPMVAPFLQQFPGINLEIVAEPSLIDIVDGGFDAGIRYEEHLDQDMIAVPLGPPQRYVVVAAPDFLAGRPRPLEPRDLLGQPLIATCFPSGLLPPWEFEKAGQVVKIAPKGPLATQHVGLQIKAAVDGLGFLMTFEADARSAIGDGRLVSLLEDWCPAFAGPLLYYPSRRQPPPALAAFIAFATTWRRQQAGRSAQG</sequence>
<dbReference type="PANTHER" id="PTHR30537">
    <property type="entry name" value="HTH-TYPE TRANSCRIPTIONAL REGULATOR"/>
    <property type="match status" value="1"/>
</dbReference>
<comment type="similarity">
    <text evidence="1">Belongs to the LysR transcriptional regulatory family.</text>
</comment>
<dbReference type="GO" id="GO:0003677">
    <property type="term" value="F:DNA binding"/>
    <property type="evidence" value="ECO:0007669"/>
    <property type="project" value="UniProtKB-KW"/>
</dbReference>
<protein>
    <submittedName>
        <fullName evidence="6">LysR family transcriptional regulator</fullName>
    </submittedName>
</protein>
<accession>A0A4D7B7D1</accession>
<reference evidence="6 7" key="1">
    <citation type="submission" date="2019-04" db="EMBL/GenBank/DDBJ databases">
        <title>Phreatobacter aquaticus sp. nov.</title>
        <authorList>
            <person name="Choi A."/>
        </authorList>
    </citation>
    <scope>NUCLEOTIDE SEQUENCE [LARGE SCALE GENOMIC DNA]</scope>
    <source>
        <strain evidence="6 7">KCTC 52518</strain>
    </source>
</reference>
<dbReference type="Pfam" id="PF00126">
    <property type="entry name" value="HTH_1"/>
    <property type="match status" value="1"/>
</dbReference>
<evidence type="ECO:0000313" key="7">
    <source>
        <dbReference type="Proteomes" id="UP000298781"/>
    </source>
</evidence>
<dbReference type="FunFam" id="1.10.10.10:FF:000001">
    <property type="entry name" value="LysR family transcriptional regulator"/>
    <property type="match status" value="1"/>
</dbReference>
<evidence type="ECO:0000256" key="2">
    <source>
        <dbReference type="ARBA" id="ARBA00023015"/>
    </source>
</evidence>
<dbReference type="InterPro" id="IPR000847">
    <property type="entry name" value="LysR_HTH_N"/>
</dbReference>
<dbReference type="AlphaFoldDB" id="A0A4D7B7D1"/>
<dbReference type="RefSeq" id="WP_136961022.1">
    <property type="nucleotide sequence ID" value="NZ_CP039690.1"/>
</dbReference>
<proteinExistence type="inferred from homology"/>
<organism evidence="6 7">
    <name type="scientific">Phreatobacter stygius</name>
    <dbReference type="NCBI Taxonomy" id="1940610"/>
    <lineage>
        <taxon>Bacteria</taxon>
        <taxon>Pseudomonadati</taxon>
        <taxon>Pseudomonadota</taxon>
        <taxon>Alphaproteobacteria</taxon>
        <taxon>Hyphomicrobiales</taxon>
        <taxon>Phreatobacteraceae</taxon>
        <taxon>Phreatobacter</taxon>
    </lineage>
</organism>
<dbReference type="PROSITE" id="PS50931">
    <property type="entry name" value="HTH_LYSR"/>
    <property type="match status" value="1"/>
</dbReference>
<evidence type="ECO:0000259" key="5">
    <source>
        <dbReference type="PROSITE" id="PS50931"/>
    </source>
</evidence>
<evidence type="ECO:0000313" key="6">
    <source>
        <dbReference type="EMBL" id="QCI65576.1"/>
    </source>
</evidence>
<dbReference type="EMBL" id="CP039690">
    <property type="protein sequence ID" value="QCI65576.1"/>
    <property type="molecule type" value="Genomic_DNA"/>
</dbReference>
<dbReference type="Proteomes" id="UP000298781">
    <property type="component" value="Chromosome"/>
</dbReference>
<evidence type="ECO:0000256" key="1">
    <source>
        <dbReference type="ARBA" id="ARBA00009437"/>
    </source>
</evidence>
<evidence type="ECO:0000256" key="3">
    <source>
        <dbReference type="ARBA" id="ARBA00023125"/>
    </source>
</evidence>
<keyword evidence="2" id="KW-0805">Transcription regulation</keyword>
<dbReference type="GO" id="GO:0003700">
    <property type="term" value="F:DNA-binding transcription factor activity"/>
    <property type="evidence" value="ECO:0007669"/>
    <property type="project" value="InterPro"/>
</dbReference>
<keyword evidence="3" id="KW-0238">DNA-binding</keyword>
<dbReference type="InterPro" id="IPR036388">
    <property type="entry name" value="WH-like_DNA-bd_sf"/>
</dbReference>
<dbReference type="InterPro" id="IPR036390">
    <property type="entry name" value="WH_DNA-bd_sf"/>
</dbReference>
<dbReference type="Gene3D" id="1.10.10.10">
    <property type="entry name" value="Winged helix-like DNA-binding domain superfamily/Winged helix DNA-binding domain"/>
    <property type="match status" value="1"/>
</dbReference>
<dbReference type="InterPro" id="IPR058163">
    <property type="entry name" value="LysR-type_TF_proteobact-type"/>
</dbReference>
<name>A0A4D7B7D1_9HYPH</name>
<dbReference type="KEGG" id="pstg:E8M01_15990"/>
<gene>
    <name evidence="6" type="ORF">E8M01_15990</name>
</gene>
<dbReference type="SUPFAM" id="SSF46785">
    <property type="entry name" value="Winged helix' DNA-binding domain"/>
    <property type="match status" value="1"/>
</dbReference>
<dbReference type="CDD" id="cd08474">
    <property type="entry name" value="PBP2_CrgA_like_5"/>
    <property type="match status" value="1"/>
</dbReference>
<keyword evidence="7" id="KW-1185">Reference proteome</keyword>
<dbReference type="PANTHER" id="PTHR30537:SF5">
    <property type="entry name" value="HTH-TYPE TRANSCRIPTIONAL ACTIVATOR TTDR-RELATED"/>
    <property type="match status" value="1"/>
</dbReference>
<dbReference type="Pfam" id="PF03466">
    <property type="entry name" value="LysR_substrate"/>
    <property type="match status" value="1"/>
</dbReference>
<dbReference type="InterPro" id="IPR005119">
    <property type="entry name" value="LysR_subst-bd"/>
</dbReference>
<keyword evidence="4" id="KW-0804">Transcription</keyword>
<dbReference type="SUPFAM" id="SSF53850">
    <property type="entry name" value="Periplasmic binding protein-like II"/>
    <property type="match status" value="1"/>
</dbReference>
<dbReference type="Gene3D" id="3.40.190.290">
    <property type="match status" value="1"/>
</dbReference>
<evidence type="ECO:0000256" key="4">
    <source>
        <dbReference type="ARBA" id="ARBA00023163"/>
    </source>
</evidence>